<proteinExistence type="predicted"/>
<keyword evidence="2" id="KW-1185">Reference proteome</keyword>
<dbReference type="Proteomes" id="UP000604001">
    <property type="component" value="Unassembled WGS sequence"/>
</dbReference>
<dbReference type="RefSeq" id="WP_186345088.1">
    <property type="nucleotide sequence ID" value="NZ_BMMR01000003.1"/>
</dbReference>
<evidence type="ECO:0000313" key="1">
    <source>
        <dbReference type="EMBL" id="MBC2959798.1"/>
    </source>
</evidence>
<dbReference type="InterPro" id="IPR011013">
    <property type="entry name" value="Gal_mutarotase_sf_dom"/>
</dbReference>
<evidence type="ECO:0000313" key="2">
    <source>
        <dbReference type="Proteomes" id="UP000604001"/>
    </source>
</evidence>
<dbReference type="InterPro" id="IPR037480">
    <property type="entry name" value="YihR-like"/>
</dbReference>
<dbReference type="EMBL" id="JACMYC010000003">
    <property type="protein sequence ID" value="MBC2959798.1"/>
    <property type="molecule type" value="Genomic_DNA"/>
</dbReference>
<dbReference type="CDD" id="cd09022">
    <property type="entry name" value="Aldose_epim_Ec_YihR"/>
    <property type="match status" value="1"/>
</dbReference>
<dbReference type="SUPFAM" id="SSF74650">
    <property type="entry name" value="Galactose mutarotase-like"/>
    <property type="match status" value="1"/>
</dbReference>
<dbReference type="InterPro" id="IPR008183">
    <property type="entry name" value="Aldose_1/G6P_1-epimerase"/>
</dbReference>
<sequence length="306" mass="33248">MSRGGAEHLLEHGEYTAVATEVGGGLRQVRHGRRDLVRPYAADEVRPRFRGSVLLPWPNRVADGRYRSGGEEHQLALTEPERGNALHGLICWVRFEVVERGRSSITLAHRLVPQQGYPFDLDMRVRHALADDGLTTTVTTRNVGAANAPYGVAPHPYLVAGAGPVDGWTLRLPVAEVLEVTPDRLLPLDRSPVAGTDRDFRTARLIAGTELDHAFTGVSADHDGRARVVLHDETGVGVVCTWDPAVLPWLQVHTGDLPLEPDNHRRGLAVEPMTCPPDAFNSGEDLVVLAPGEEHVAAWTIGAYAG</sequence>
<protein>
    <submittedName>
        <fullName evidence="1">Aldose 1-epimerase family protein</fullName>
    </submittedName>
</protein>
<accession>A0ABR6U6R6</accession>
<dbReference type="Pfam" id="PF01263">
    <property type="entry name" value="Aldose_epim"/>
    <property type="match status" value="1"/>
</dbReference>
<organism evidence="1 2">
    <name type="scientific">Nocardioides deserti</name>
    <dbReference type="NCBI Taxonomy" id="1588644"/>
    <lineage>
        <taxon>Bacteria</taxon>
        <taxon>Bacillati</taxon>
        <taxon>Actinomycetota</taxon>
        <taxon>Actinomycetes</taxon>
        <taxon>Propionibacteriales</taxon>
        <taxon>Nocardioidaceae</taxon>
        <taxon>Nocardioides</taxon>
    </lineage>
</organism>
<name>A0ABR6U6R6_9ACTN</name>
<reference evidence="1 2" key="1">
    <citation type="submission" date="2020-08" db="EMBL/GenBank/DDBJ databases">
        <title>novel species in genus Nocardioides.</title>
        <authorList>
            <person name="Zhang G."/>
        </authorList>
    </citation>
    <scope>NUCLEOTIDE SEQUENCE [LARGE SCALE GENOMIC DNA]</scope>
    <source>
        <strain evidence="1 2">SC8A-24</strain>
    </source>
</reference>
<dbReference type="InterPro" id="IPR014718">
    <property type="entry name" value="GH-type_carb-bd"/>
</dbReference>
<dbReference type="Gene3D" id="2.70.98.10">
    <property type="match status" value="1"/>
</dbReference>
<comment type="caution">
    <text evidence="1">The sequence shown here is derived from an EMBL/GenBank/DDBJ whole genome shotgun (WGS) entry which is preliminary data.</text>
</comment>
<gene>
    <name evidence="1" type="ORF">H7344_05760</name>
</gene>